<name>A0A2H0RAD1_UNCKA</name>
<protein>
    <submittedName>
        <fullName evidence="3">Uncharacterized protein</fullName>
    </submittedName>
</protein>
<sequence>MKSTPIVSEKNTKAEILEAYMQTCEALESKKQVSQESFRDQVLSEVEKIETELVGKKQESESLIRQINDLEQKLGLGEELKLTKENLENMKERINQERRSWDRNKKQLEKEMQEEADWKKQRTEKELSQREWEFNLEQKQKMKNLENKEKELEEKLKEYEKFKAEKDNFPKEIENEVSKALKINKDILQKDFETERKMLVQQNDSEQKLLKQRILDLETRLKDQKLETDTLRKELSKAREQIEQLAVAALRTKEYISNEQLKSNKIDEKS</sequence>
<feature type="coiled-coil region" evidence="1">
    <location>
        <begin position="207"/>
        <end position="248"/>
    </location>
</feature>
<dbReference type="Proteomes" id="UP000230214">
    <property type="component" value="Unassembled WGS sequence"/>
</dbReference>
<dbReference type="EMBL" id="PCXU01000024">
    <property type="protein sequence ID" value="PIR43437.1"/>
    <property type="molecule type" value="Genomic_DNA"/>
</dbReference>
<feature type="coiled-coil region" evidence="1">
    <location>
        <begin position="135"/>
        <end position="165"/>
    </location>
</feature>
<evidence type="ECO:0000313" key="4">
    <source>
        <dbReference type="Proteomes" id="UP000230214"/>
    </source>
</evidence>
<gene>
    <name evidence="3" type="ORF">COV24_02760</name>
</gene>
<evidence type="ECO:0000256" key="2">
    <source>
        <dbReference type="SAM" id="MobiDB-lite"/>
    </source>
</evidence>
<evidence type="ECO:0000313" key="3">
    <source>
        <dbReference type="EMBL" id="PIR43437.1"/>
    </source>
</evidence>
<reference evidence="3 4" key="1">
    <citation type="submission" date="2017-09" db="EMBL/GenBank/DDBJ databases">
        <title>Depth-based differentiation of microbial function through sediment-hosted aquifers and enrichment of novel symbionts in the deep terrestrial subsurface.</title>
        <authorList>
            <person name="Probst A.J."/>
            <person name="Ladd B."/>
            <person name="Jarett J.K."/>
            <person name="Geller-Mcgrath D.E."/>
            <person name="Sieber C.M."/>
            <person name="Emerson J.B."/>
            <person name="Anantharaman K."/>
            <person name="Thomas B.C."/>
            <person name="Malmstrom R."/>
            <person name="Stieglmeier M."/>
            <person name="Klingl A."/>
            <person name="Woyke T."/>
            <person name="Ryan C.M."/>
            <person name="Banfield J.F."/>
        </authorList>
    </citation>
    <scope>NUCLEOTIDE SEQUENCE [LARGE SCALE GENOMIC DNA]</scope>
    <source>
        <strain evidence="3">CG10_big_fil_rev_8_21_14_0_10_32_10</strain>
    </source>
</reference>
<keyword evidence="1" id="KW-0175">Coiled coil</keyword>
<feature type="region of interest" description="Disordered" evidence="2">
    <location>
        <begin position="98"/>
        <end position="122"/>
    </location>
</feature>
<proteinExistence type="predicted"/>
<organism evidence="3 4">
    <name type="scientific">candidate division WWE3 bacterium CG10_big_fil_rev_8_21_14_0_10_32_10</name>
    <dbReference type="NCBI Taxonomy" id="1975090"/>
    <lineage>
        <taxon>Bacteria</taxon>
        <taxon>Katanobacteria</taxon>
    </lineage>
</organism>
<comment type="caution">
    <text evidence="3">The sequence shown here is derived from an EMBL/GenBank/DDBJ whole genome shotgun (WGS) entry which is preliminary data.</text>
</comment>
<accession>A0A2H0RAD1</accession>
<evidence type="ECO:0000256" key="1">
    <source>
        <dbReference type="SAM" id="Coils"/>
    </source>
</evidence>
<dbReference type="AlphaFoldDB" id="A0A2H0RAD1"/>